<dbReference type="RefSeq" id="WP_188159467.1">
    <property type="nucleotide sequence ID" value="NZ_BMGH01000001.1"/>
</dbReference>
<evidence type="ECO:0000256" key="3">
    <source>
        <dbReference type="SAM" id="Coils"/>
    </source>
</evidence>
<organism evidence="5 6">
    <name type="scientific">Aquisalinus flavus</name>
    <dbReference type="NCBI Taxonomy" id="1526572"/>
    <lineage>
        <taxon>Bacteria</taxon>
        <taxon>Pseudomonadati</taxon>
        <taxon>Pseudomonadota</taxon>
        <taxon>Alphaproteobacteria</taxon>
        <taxon>Parvularculales</taxon>
        <taxon>Parvularculaceae</taxon>
        <taxon>Aquisalinus</taxon>
    </lineage>
</organism>
<reference evidence="5" key="2">
    <citation type="submission" date="2020-09" db="EMBL/GenBank/DDBJ databases">
        <authorList>
            <person name="Sun Q."/>
            <person name="Zhou Y."/>
        </authorList>
    </citation>
    <scope>NUCLEOTIDE SEQUENCE</scope>
    <source>
        <strain evidence="5">CGMCC 1.12921</strain>
    </source>
</reference>
<gene>
    <name evidence="5" type="ORF">GCM10011342_02280</name>
</gene>
<dbReference type="AlphaFoldDB" id="A0A8J2Y5E6"/>
<keyword evidence="1" id="KW-0902">Two-component regulatory system</keyword>
<feature type="coiled-coil region" evidence="3">
    <location>
        <begin position="82"/>
        <end position="113"/>
    </location>
</feature>
<proteinExistence type="predicted"/>
<keyword evidence="6" id="KW-1185">Reference proteome</keyword>
<comment type="caution">
    <text evidence="5">The sequence shown here is derived from an EMBL/GenBank/DDBJ whole genome shotgun (WGS) entry which is preliminary data.</text>
</comment>
<keyword evidence="3" id="KW-0175">Coiled coil</keyword>
<dbReference type="InterPro" id="IPR036641">
    <property type="entry name" value="HPT_dom_sf"/>
</dbReference>
<sequence>MTAACLIDLDHLDLYVAGDDALRDEILGIFETQAEMWAGLLDPSAEDAAWRDAAHALKGAARGVGAWQLGELCARAETLVGLARRREERAQLLEELRRTGRETIAEIRRLRDAA</sequence>
<dbReference type="EMBL" id="BMGH01000001">
    <property type="protein sequence ID" value="GGC96947.1"/>
    <property type="molecule type" value="Genomic_DNA"/>
</dbReference>
<protein>
    <recommendedName>
        <fullName evidence="4">HPt domain-containing protein</fullName>
    </recommendedName>
</protein>
<accession>A0A8J2Y5E6</accession>
<reference evidence="5" key="1">
    <citation type="journal article" date="2014" name="Int. J. Syst. Evol. Microbiol.">
        <title>Complete genome sequence of Corynebacterium casei LMG S-19264T (=DSM 44701T), isolated from a smear-ripened cheese.</title>
        <authorList>
            <consortium name="US DOE Joint Genome Institute (JGI-PGF)"/>
            <person name="Walter F."/>
            <person name="Albersmeier A."/>
            <person name="Kalinowski J."/>
            <person name="Ruckert C."/>
        </authorList>
    </citation>
    <scope>NUCLEOTIDE SEQUENCE</scope>
    <source>
        <strain evidence="5">CGMCC 1.12921</strain>
    </source>
</reference>
<dbReference type="Gene3D" id="1.20.120.160">
    <property type="entry name" value="HPT domain"/>
    <property type="match status" value="1"/>
</dbReference>
<keyword evidence="2" id="KW-0597">Phosphoprotein</keyword>
<evidence type="ECO:0000313" key="5">
    <source>
        <dbReference type="EMBL" id="GGC96947.1"/>
    </source>
</evidence>
<feature type="domain" description="HPt" evidence="4">
    <location>
        <begin position="14"/>
        <end position="114"/>
    </location>
</feature>
<feature type="modified residue" description="Phosphohistidine" evidence="2">
    <location>
        <position position="55"/>
    </location>
</feature>
<dbReference type="GO" id="GO:0000160">
    <property type="term" value="P:phosphorelay signal transduction system"/>
    <property type="evidence" value="ECO:0007669"/>
    <property type="project" value="UniProtKB-KW"/>
</dbReference>
<dbReference type="GO" id="GO:0004672">
    <property type="term" value="F:protein kinase activity"/>
    <property type="evidence" value="ECO:0007669"/>
    <property type="project" value="UniProtKB-ARBA"/>
</dbReference>
<evidence type="ECO:0000256" key="2">
    <source>
        <dbReference type="PROSITE-ProRule" id="PRU00110"/>
    </source>
</evidence>
<name>A0A8J2Y5E6_9PROT</name>
<dbReference type="Proteomes" id="UP000613582">
    <property type="component" value="Unassembled WGS sequence"/>
</dbReference>
<dbReference type="InterPro" id="IPR008207">
    <property type="entry name" value="Sig_transdc_His_kin_Hpt_dom"/>
</dbReference>
<dbReference type="SUPFAM" id="SSF47226">
    <property type="entry name" value="Histidine-containing phosphotransfer domain, HPT domain"/>
    <property type="match status" value="1"/>
</dbReference>
<dbReference type="PROSITE" id="PS50894">
    <property type="entry name" value="HPT"/>
    <property type="match status" value="1"/>
</dbReference>
<dbReference type="Pfam" id="PF01627">
    <property type="entry name" value="Hpt"/>
    <property type="match status" value="1"/>
</dbReference>
<evidence type="ECO:0000313" key="6">
    <source>
        <dbReference type="Proteomes" id="UP000613582"/>
    </source>
</evidence>
<evidence type="ECO:0000256" key="1">
    <source>
        <dbReference type="ARBA" id="ARBA00023012"/>
    </source>
</evidence>
<evidence type="ECO:0000259" key="4">
    <source>
        <dbReference type="PROSITE" id="PS50894"/>
    </source>
</evidence>